<proteinExistence type="predicted"/>
<accession>A0A5K1IR30</accession>
<dbReference type="AlphaFoldDB" id="A0A5K1IR30"/>
<dbReference type="Proteomes" id="UP000368032">
    <property type="component" value="Unassembled WGS sequence"/>
</dbReference>
<evidence type="ECO:0000313" key="2">
    <source>
        <dbReference type="Proteomes" id="UP000368032"/>
    </source>
</evidence>
<reference evidence="1 2" key="1">
    <citation type="submission" date="2019-10" db="EMBL/GenBank/DDBJ databases">
        <authorList>
            <person name="Wolf R A."/>
        </authorList>
    </citation>
    <scope>NUCLEOTIDE SEQUENCE [LARGE SCALE GENOMIC DNA]</scope>
    <source>
        <strain evidence="1">Collinsella_aerofaciens_DSM_13712</strain>
    </source>
</reference>
<gene>
    <name evidence="1" type="ORF">CKJAJONC_01428</name>
</gene>
<dbReference type="RefSeq" id="WP_152067547.1">
    <property type="nucleotide sequence ID" value="NZ_CABWIF010000006.1"/>
</dbReference>
<name>A0A5K1IR30_9ACTN</name>
<protein>
    <recommendedName>
        <fullName evidence="3">cAMP-binding protein</fullName>
    </recommendedName>
</protein>
<evidence type="ECO:0008006" key="3">
    <source>
        <dbReference type="Google" id="ProtNLM"/>
    </source>
</evidence>
<sequence length="117" mass="13459">MDKERLEPNSPQEEAMWRAQVLRRTARICSAKAKELERMAKVDGNAPMRDSGTLKDVLKRIDNVMEWRFVNALGEVVLDGDILAESIDCEALRTMRYCVAEYLKRIEEREAEGKGDE</sequence>
<organism evidence="1 2">
    <name type="scientific">Collinsella aerofaciens</name>
    <dbReference type="NCBI Taxonomy" id="74426"/>
    <lineage>
        <taxon>Bacteria</taxon>
        <taxon>Bacillati</taxon>
        <taxon>Actinomycetota</taxon>
        <taxon>Coriobacteriia</taxon>
        <taxon>Coriobacteriales</taxon>
        <taxon>Coriobacteriaceae</taxon>
        <taxon>Collinsella</taxon>
    </lineage>
</organism>
<dbReference type="EMBL" id="CABWIF010000006">
    <property type="protein sequence ID" value="VWL90492.1"/>
    <property type="molecule type" value="Genomic_DNA"/>
</dbReference>
<evidence type="ECO:0000313" key="1">
    <source>
        <dbReference type="EMBL" id="VWL90492.1"/>
    </source>
</evidence>